<evidence type="ECO:0000256" key="1">
    <source>
        <dbReference type="ARBA" id="ARBA00009995"/>
    </source>
</evidence>
<dbReference type="GO" id="GO:0035251">
    <property type="term" value="F:UDP-glucosyltransferase activity"/>
    <property type="evidence" value="ECO:0007669"/>
    <property type="project" value="UniProtKB-ARBA"/>
</dbReference>
<evidence type="ECO:0000313" key="4">
    <source>
        <dbReference type="EMBL" id="KAL3722336.1"/>
    </source>
</evidence>
<dbReference type="Proteomes" id="UP001634007">
    <property type="component" value="Unassembled WGS sequence"/>
</dbReference>
<dbReference type="CDD" id="cd03784">
    <property type="entry name" value="GT1_Gtf-like"/>
    <property type="match status" value="1"/>
</dbReference>
<comment type="similarity">
    <text evidence="1">Belongs to the UDP-glycosyltransferase family.</text>
</comment>
<dbReference type="AlphaFoldDB" id="A0ABD3JE07"/>
<evidence type="ECO:0000256" key="2">
    <source>
        <dbReference type="ARBA" id="ARBA00022676"/>
    </source>
</evidence>
<dbReference type="EMBL" id="JBJKBG010000009">
    <property type="protein sequence ID" value="KAL3722336.1"/>
    <property type="molecule type" value="Genomic_DNA"/>
</dbReference>
<organism evidence="4 5">
    <name type="scientific">Eucalyptus globulus</name>
    <name type="common">Tasmanian blue gum</name>
    <dbReference type="NCBI Taxonomy" id="34317"/>
    <lineage>
        <taxon>Eukaryota</taxon>
        <taxon>Viridiplantae</taxon>
        <taxon>Streptophyta</taxon>
        <taxon>Embryophyta</taxon>
        <taxon>Tracheophyta</taxon>
        <taxon>Spermatophyta</taxon>
        <taxon>Magnoliopsida</taxon>
        <taxon>eudicotyledons</taxon>
        <taxon>Gunneridae</taxon>
        <taxon>Pentapetalae</taxon>
        <taxon>rosids</taxon>
        <taxon>malvids</taxon>
        <taxon>Myrtales</taxon>
        <taxon>Myrtaceae</taxon>
        <taxon>Myrtoideae</taxon>
        <taxon>Eucalypteae</taxon>
        <taxon>Eucalyptus</taxon>
    </lineage>
</organism>
<keyword evidence="3" id="KW-0808">Transferase</keyword>
<reference evidence="4 5" key="1">
    <citation type="submission" date="2024-11" db="EMBL/GenBank/DDBJ databases">
        <title>Chromosome-level genome assembly of Eucalyptus globulus Labill. provides insights into its genome evolution.</title>
        <authorList>
            <person name="Li X."/>
        </authorList>
    </citation>
    <scope>NUCLEOTIDE SEQUENCE [LARGE SCALE GENOMIC DNA]</scope>
    <source>
        <strain evidence="4">CL2024</strain>
        <tissue evidence="4">Fresh tender leaves</tissue>
    </source>
</reference>
<dbReference type="Pfam" id="PF00201">
    <property type="entry name" value="UDPGT"/>
    <property type="match status" value="1"/>
</dbReference>
<evidence type="ECO:0008006" key="6">
    <source>
        <dbReference type="Google" id="ProtNLM"/>
    </source>
</evidence>
<keyword evidence="5" id="KW-1185">Reference proteome</keyword>
<sequence>MIPMMDMAKTFATSGAKVTIVTTPICSTLFSRQIERVHQLGLDFNIQTVKLGLPEDWENLDAVTWSQSQVELLDRFWKALSLLREPVLHILEEHRPDCLIADLFFPWATDVAAQLKIPRLAFGGTKTFIVPHLPGEITLTKTQLPEYLRQELDTDFSKLAKEIVESELKGYGSIFNSFYELEKDYADYYRNFYNMVKESKKRSFGIVMDSFYELEPAYADLYRTILGRRSWLVGPFSLCNKEIEDKAQRGNRALFDQHECLKWLDSRQPNSVIYICFGSIANFNEAQLHEIAVGLEALGQQFIWVVKKDPNVEEGKEEGLPDGYESRIRNKGLIIRGWAPQVLILDHEAIRGFVMHCGWNSILEAVTAGLTITWPMFAEQFYNEKLVTQVLGIGISVGSKQFDEFGIDADVVSRDDIEKAVRRVMVGEEAEEMRRKARVPGEMARKAIGEGGSSDSDLTSLIEELMQHKAAREYK</sequence>
<gene>
    <name evidence="4" type="ORF">ACJRO7_034674</name>
</gene>
<evidence type="ECO:0000313" key="5">
    <source>
        <dbReference type="Proteomes" id="UP001634007"/>
    </source>
</evidence>
<accession>A0ABD3JE07</accession>
<dbReference type="PANTHER" id="PTHR48047:SF45">
    <property type="entry name" value="SCOPOLETIN GLUCOSYLTRANSFERASE-LIKE"/>
    <property type="match status" value="1"/>
</dbReference>
<dbReference type="FunFam" id="3.40.50.2000:FF:000047">
    <property type="entry name" value="Glycosyltransferase"/>
    <property type="match status" value="1"/>
</dbReference>
<dbReference type="PANTHER" id="PTHR48047">
    <property type="entry name" value="GLYCOSYLTRANSFERASE"/>
    <property type="match status" value="1"/>
</dbReference>
<keyword evidence="2" id="KW-0328">Glycosyltransferase</keyword>
<protein>
    <recommendedName>
        <fullName evidence="6">Glycosyltransferase</fullName>
    </recommendedName>
</protein>
<proteinExistence type="inferred from homology"/>
<dbReference type="InterPro" id="IPR002213">
    <property type="entry name" value="UDP_glucos_trans"/>
</dbReference>
<dbReference type="SUPFAM" id="SSF53756">
    <property type="entry name" value="UDP-Glycosyltransferase/glycogen phosphorylase"/>
    <property type="match status" value="2"/>
</dbReference>
<comment type="caution">
    <text evidence="4">The sequence shown here is derived from an EMBL/GenBank/DDBJ whole genome shotgun (WGS) entry which is preliminary data.</text>
</comment>
<name>A0ABD3JE07_EUCGL</name>
<evidence type="ECO:0000256" key="3">
    <source>
        <dbReference type="ARBA" id="ARBA00022679"/>
    </source>
</evidence>
<dbReference type="Gene3D" id="3.40.50.2000">
    <property type="entry name" value="Glycogen Phosphorylase B"/>
    <property type="match status" value="3"/>
</dbReference>